<dbReference type="Gene3D" id="2.40.50.140">
    <property type="entry name" value="Nucleic acid-binding proteins"/>
    <property type="match status" value="1"/>
</dbReference>
<dbReference type="SUPFAM" id="SSF50249">
    <property type="entry name" value="Nucleic acid-binding proteins"/>
    <property type="match status" value="1"/>
</dbReference>
<dbReference type="GO" id="GO:0006260">
    <property type="term" value="P:DNA replication"/>
    <property type="evidence" value="ECO:0007669"/>
    <property type="project" value="InterPro"/>
</dbReference>
<dbReference type="PIRSF" id="PIRSF002070">
    <property type="entry name" value="SSB"/>
    <property type="match status" value="1"/>
</dbReference>
<evidence type="ECO:0000256" key="3">
    <source>
        <dbReference type="PIRNR" id="PIRNR002070"/>
    </source>
</evidence>
<comment type="caution">
    <text evidence="2">Lacks conserved residue(s) required for the propagation of feature annotation.</text>
</comment>
<feature type="region of interest" description="Disordered" evidence="4">
    <location>
        <begin position="103"/>
        <end position="144"/>
    </location>
</feature>
<accession>A0A1G2R8E2</accession>
<protein>
    <recommendedName>
        <fullName evidence="2 3">Single-stranded DNA-binding protein</fullName>
        <shortName evidence="2">SSB</shortName>
    </recommendedName>
</protein>
<proteinExistence type="inferred from homology"/>
<feature type="compositionally biased region" description="Basic and acidic residues" evidence="4">
    <location>
        <begin position="113"/>
        <end position="138"/>
    </location>
</feature>
<keyword evidence="1 2" id="KW-0238">DNA-binding</keyword>
<evidence type="ECO:0000256" key="1">
    <source>
        <dbReference type="ARBA" id="ARBA00023125"/>
    </source>
</evidence>
<dbReference type="EMBL" id="MHTY01000007">
    <property type="protein sequence ID" value="OHA69114.1"/>
    <property type="molecule type" value="Genomic_DNA"/>
</dbReference>
<dbReference type="PANTHER" id="PTHR10302">
    <property type="entry name" value="SINGLE-STRANDED DNA-BINDING PROTEIN"/>
    <property type="match status" value="1"/>
</dbReference>
<dbReference type="InterPro" id="IPR011344">
    <property type="entry name" value="ssDNA-bd"/>
</dbReference>
<reference evidence="5 6" key="1">
    <citation type="journal article" date="2016" name="Nat. Commun.">
        <title>Thousands of microbial genomes shed light on interconnected biogeochemical processes in an aquifer system.</title>
        <authorList>
            <person name="Anantharaman K."/>
            <person name="Brown C.T."/>
            <person name="Hug L.A."/>
            <person name="Sharon I."/>
            <person name="Castelle C.J."/>
            <person name="Probst A.J."/>
            <person name="Thomas B.C."/>
            <person name="Singh A."/>
            <person name="Wilkins M.J."/>
            <person name="Karaoz U."/>
            <person name="Brodie E.L."/>
            <person name="Williams K.H."/>
            <person name="Hubbard S.S."/>
            <person name="Banfield J.F."/>
        </authorList>
    </citation>
    <scope>NUCLEOTIDE SEQUENCE [LARGE SCALE GENOMIC DNA]</scope>
</reference>
<name>A0A1G2R8E2_9BACT</name>
<dbReference type="CDD" id="cd04496">
    <property type="entry name" value="SSB_OBF"/>
    <property type="match status" value="1"/>
</dbReference>
<evidence type="ECO:0000313" key="6">
    <source>
        <dbReference type="Proteomes" id="UP000178529"/>
    </source>
</evidence>
<dbReference type="NCBIfam" id="TIGR00621">
    <property type="entry name" value="ssb"/>
    <property type="match status" value="1"/>
</dbReference>
<dbReference type="Proteomes" id="UP000178529">
    <property type="component" value="Unassembled WGS sequence"/>
</dbReference>
<comment type="caution">
    <text evidence="5">The sequence shown here is derived from an EMBL/GenBank/DDBJ whole genome shotgun (WGS) entry which is preliminary data.</text>
</comment>
<dbReference type="AlphaFoldDB" id="A0A1G2R8E2"/>
<dbReference type="Pfam" id="PF00436">
    <property type="entry name" value="SSB"/>
    <property type="match status" value="1"/>
</dbReference>
<sequence length="155" mass="17829">MDLNKVFLIGRLTENPELRTTNSGQEVSTIRIATNRMWTDKQGQKQREAEYHSVVLWGRLAQIAGQYLQKGGLVYIEGRIQTRSWDDSQGQKRYRTEVVAERLQLGPRGGASTEREIDRETEVKQEEPSAKEEPKTEEIPIIEEEGEIDVKDIPF</sequence>
<evidence type="ECO:0000256" key="2">
    <source>
        <dbReference type="HAMAP-Rule" id="MF_00984"/>
    </source>
</evidence>
<dbReference type="HAMAP" id="MF_00984">
    <property type="entry name" value="SSB"/>
    <property type="match status" value="1"/>
</dbReference>
<dbReference type="InterPro" id="IPR000424">
    <property type="entry name" value="Primosome_PriB/ssb"/>
</dbReference>
<comment type="subunit">
    <text evidence="2">Homotetramer.</text>
</comment>
<dbReference type="GO" id="GO:0009295">
    <property type="term" value="C:nucleoid"/>
    <property type="evidence" value="ECO:0007669"/>
    <property type="project" value="TreeGrafter"/>
</dbReference>
<evidence type="ECO:0000313" key="5">
    <source>
        <dbReference type="EMBL" id="OHA69114.1"/>
    </source>
</evidence>
<dbReference type="GO" id="GO:0003697">
    <property type="term" value="F:single-stranded DNA binding"/>
    <property type="evidence" value="ECO:0007669"/>
    <property type="project" value="UniProtKB-UniRule"/>
</dbReference>
<gene>
    <name evidence="5" type="ORF">A3J68_00730</name>
</gene>
<dbReference type="PANTHER" id="PTHR10302:SF27">
    <property type="entry name" value="SINGLE-STRANDED DNA-BINDING PROTEIN"/>
    <property type="match status" value="1"/>
</dbReference>
<organism evidence="5 6">
    <name type="scientific">Candidatus Wildermuthbacteria bacterium RIFCSPHIGHO2_02_FULL_48_16</name>
    <dbReference type="NCBI Taxonomy" id="1802453"/>
    <lineage>
        <taxon>Bacteria</taxon>
        <taxon>Candidatus Wildermuthiibacteriota</taxon>
    </lineage>
</organism>
<dbReference type="InterPro" id="IPR012340">
    <property type="entry name" value="NA-bd_OB-fold"/>
</dbReference>
<dbReference type="PROSITE" id="PS50935">
    <property type="entry name" value="SSB"/>
    <property type="match status" value="1"/>
</dbReference>
<evidence type="ECO:0000256" key="4">
    <source>
        <dbReference type="SAM" id="MobiDB-lite"/>
    </source>
</evidence>